<reference evidence="1 2" key="1">
    <citation type="submission" date="2015-09" db="EMBL/GenBank/DDBJ databases">
        <title>Genome announcement of multiple Pseudomonas syringae strains.</title>
        <authorList>
            <person name="Thakur S."/>
            <person name="Wang P.W."/>
            <person name="Gong Y."/>
            <person name="Weir B.S."/>
            <person name="Guttman D.S."/>
        </authorList>
    </citation>
    <scope>NUCLEOTIDE SEQUENCE [LARGE SCALE GENOMIC DNA]</scope>
    <source>
        <strain evidence="1 2">ICMP2802</strain>
    </source>
</reference>
<dbReference type="AlphaFoldDB" id="A0A0L8IPY7"/>
<organism evidence="1 2">
    <name type="scientific">Pseudomonas syringae pv. aceris</name>
    <dbReference type="NCBI Taxonomy" id="199198"/>
    <lineage>
        <taxon>Bacteria</taxon>
        <taxon>Pseudomonadati</taxon>
        <taxon>Pseudomonadota</taxon>
        <taxon>Gammaproteobacteria</taxon>
        <taxon>Pseudomonadales</taxon>
        <taxon>Pseudomonadaceae</taxon>
        <taxon>Pseudomonas</taxon>
        <taxon>Pseudomonas syringae</taxon>
    </lineage>
</organism>
<accession>A0A0L8IPY7</accession>
<comment type="caution">
    <text evidence="1">The sequence shown here is derived from an EMBL/GenBank/DDBJ whole genome shotgun (WGS) entry which is preliminary data.</text>
</comment>
<proteinExistence type="predicted"/>
<sequence>MESFWLCQTCLFAVAYDDFSALSLYYTDEEVEQRMAAIHAGARELMPLSADFDSETGLGINDFSTSPCDACHCSLHGTRHRFTRL</sequence>
<name>A0A0L8IPY7_PSESX</name>
<evidence type="ECO:0000313" key="2">
    <source>
        <dbReference type="Proteomes" id="UP000050297"/>
    </source>
</evidence>
<dbReference type="PATRIC" id="fig|199198.4.peg.2468"/>
<dbReference type="EMBL" id="LJPM01000142">
    <property type="protein sequence ID" value="KPW23713.1"/>
    <property type="molecule type" value="Genomic_DNA"/>
</dbReference>
<gene>
    <name evidence="1" type="ORF">ALO91_00948</name>
</gene>
<evidence type="ECO:0000313" key="1">
    <source>
        <dbReference type="EMBL" id="KPW23713.1"/>
    </source>
</evidence>
<dbReference type="Proteomes" id="UP000050297">
    <property type="component" value="Unassembled WGS sequence"/>
</dbReference>
<dbReference type="RefSeq" id="WP_004407599.1">
    <property type="nucleotide sequence ID" value="NZ_LGAR01000114.1"/>
</dbReference>
<protein>
    <submittedName>
        <fullName evidence="1">Uncharacterized protein</fullName>
    </submittedName>
</protein>